<feature type="transmembrane region" description="Helical" evidence="1">
    <location>
        <begin position="235"/>
        <end position="256"/>
    </location>
</feature>
<dbReference type="Proteomes" id="UP001596023">
    <property type="component" value="Unassembled WGS sequence"/>
</dbReference>
<dbReference type="RefSeq" id="WP_379997148.1">
    <property type="nucleotide sequence ID" value="NZ_JBHSGN010000077.1"/>
</dbReference>
<feature type="transmembrane region" description="Helical" evidence="1">
    <location>
        <begin position="211"/>
        <end position="229"/>
    </location>
</feature>
<dbReference type="Pfam" id="PF01944">
    <property type="entry name" value="SpoIIM"/>
    <property type="match status" value="1"/>
</dbReference>
<keyword evidence="1" id="KW-1133">Transmembrane helix</keyword>
<dbReference type="PANTHER" id="PTHR35337">
    <property type="entry name" value="SLR1478 PROTEIN"/>
    <property type="match status" value="1"/>
</dbReference>
<keyword evidence="3" id="KW-1185">Reference proteome</keyword>
<evidence type="ECO:0000313" key="3">
    <source>
        <dbReference type="Proteomes" id="UP001596023"/>
    </source>
</evidence>
<feature type="transmembrane region" description="Helical" evidence="1">
    <location>
        <begin position="268"/>
        <end position="286"/>
    </location>
</feature>
<comment type="caution">
    <text evidence="2">The sequence shown here is derived from an EMBL/GenBank/DDBJ whole genome shotgun (WGS) entry which is preliminary data.</text>
</comment>
<evidence type="ECO:0000256" key="1">
    <source>
        <dbReference type="SAM" id="Phobius"/>
    </source>
</evidence>
<accession>A0ABV9KWN7</accession>
<keyword evidence="1" id="KW-0472">Membrane</keyword>
<sequence length="331" mass="38013">MKIILNTNYKLMREAAFVKENRNKWQQIDSQTKDKDIPAETLADNFIELTDDLSYARTFYPKSQTVRYLNQLAGRYFINIYQYRKKENGRFLRFWKTELPLIMYRYRKNMLYAFLFMLAGVLLGIFSLQQESDFSSAVLGQGYVNMTLENIENGDPMGVYKDDAKGWMFFGIGSNNIRVAFYAFIFGIFCSVGTVYILFSNGVMLGVFQYFFYQYGLLGESAAVIWLHGTLEISAIIISGGAGMVLGNSILFPGTYKRIDAVQRAVKDAAKIVVGLIPVFIVAAFIESYITRLTDMHIYLKLTIIGLSALFIIWYFIYYPYLINKKTNGDT</sequence>
<feature type="transmembrane region" description="Helical" evidence="1">
    <location>
        <begin position="298"/>
        <end position="318"/>
    </location>
</feature>
<dbReference type="PANTHER" id="PTHR35337:SF1">
    <property type="entry name" value="SLR1478 PROTEIN"/>
    <property type="match status" value="1"/>
</dbReference>
<keyword evidence="1" id="KW-0812">Transmembrane</keyword>
<reference evidence="3" key="1">
    <citation type="journal article" date="2019" name="Int. J. Syst. Evol. Microbiol.">
        <title>The Global Catalogue of Microorganisms (GCM) 10K type strain sequencing project: providing services to taxonomists for standard genome sequencing and annotation.</title>
        <authorList>
            <consortium name="The Broad Institute Genomics Platform"/>
            <consortium name="The Broad Institute Genome Sequencing Center for Infectious Disease"/>
            <person name="Wu L."/>
            <person name="Ma J."/>
        </authorList>
    </citation>
    <scope>NUCLEOTIDE SEQUENCE [LARGE SCALE GENOMIC DNA]</scope>
    <source>
        <strain evidence="3">CCUG 66188</strain>
    </source>
</reference>
<dbReference type="EMBL" id="JBHSGN010000077">
    <property type="protein sequence ID" value="MFC4674649.1"/>
    <property type="molecule type" value="Genomic_DNA"/>
</dbReference>
<dbReference type="InterPro" id="IPR002798">
    <property type="entry name" value="SpoIIM-like"/>
</dbReference>
<proteinExistence type="predicted"/>
<organism evidence="2 3">
    <name type="scientific">Dysgonomonas termitidis</name>
    <dbReference type="NCBI Taxonomy" id="1516126"/>
    <lineage>
        <taxon>Bacteria</taxon>
        <taxon>Pseudomonadati</taxon>
        <taxon>Bacteroidota</taxon>
        <taxon>Bacteroidia</taxon>
        <taxon>Bacteroidales</taxon>
        <taxon>Dysgonomonadaceae</taxon>
        <taxon>Dysgonomonas</taxon>
    </lineage>
</organism>
<evidence type="ECO:0000313" key="2">
    <source>
        <dbReference type="EMBL" id="MFC4674649.1"/>
    </source>
</evidence>
<protein>
    <submittedName>
        <fullName evidence="2">Stage II sporulation protein M</fullName>
    </submittedName>
</protein>
<feature type="transmembrane region" description="Helical" evidence="1">
    <location>
        <begin position="179"/>
        <end position="199"/>
    </location>
</feature>
<gene>
    <name evidence="2" type="ORF">ACFO6W_13170</name>
</gene>
<feature type="transmembrane region" description="Helical" evidence="1">
    <location>
        <begin position="110"/>
        <end position="128"/>
    </location>
</feature>
<name>A0ABV9KWN7_9BACT</name>